<keyword evidence="3 6" id="KW-0812">Transmembrane</keyword>
<evidence type="ECO:0000259" key="8">
    <source>
        <dbReference type="PROSITE" id="PS50850"/>
    </source>
</evidence>
<dbReference type="eggNOG" id="COG2814">
    <property type="taxonomic scope" value="Bacteria"/>
</dbReference>
<dbReference type="InterPro" id="IPR020846">
    <property type="entry name" value="MFS_dom"/>
</dbReference>
<feature type="transmembrane region" description="Helical" evidence="6">
    <location>
        <begin position="110"/>
        <end position="132"/>
    </location>
</feature>
<evidence type="ECO:0000313" key="10">
    <source>
        <dbReference type="Proteomes" id="UP000217211"/>
    </source>
</evidence>
<dbReference type="PANTHER" id="PTHR43124:SF3">
    <property type="entry name" value="CHLORAMPHENICOL EFFLUX PUMP RV0191"/>
    <property type="match status" value="1"/>
</dbReference>
<feature type="chain" id="PRO_5013077776" evidence="7">
    <location>
        <begin position="34"/>
        <end position="408"/>
    </location>
</feature>
<keyword evidence="10" id="KW-1185">Reference proteome</keyword>
<evidence type="ECO:0000256" key="2">
    <source>
        <dbReference type="ARBA" id="ARBA00022475"/>
    </source>
</evidence>
<feature type="domain" description="Major facilitator superfamily (MFS) profile" evidence="8">
    <location>
        <begin position="17"/>
        <end position="401"/>
    </location>
</feature>
<feature type="transmembrane region" description="Helical" evidence="6">
    <location>
        <begin position="342"/>
        <end position="361"/>
    </location>
</feature>
<dbReference type="InterPro" id="IPR011701">
    <property type="entry name" value="MFS"/>
</dbReference>
<dbReference type="GO" id="GO:0022857">
    <property type="term" value="F:transmembrane transporter activity"/>
    <property type="evidence" value="ECO:0007669"/>
    <property type="project" value="InterPro"/>
</dbReference>
<evidence type="ECO:0000256" key="7">
    <source>
        <dbReference type="SAM" id="SignalP"/>
    </source>
</evidence>
<comment type="subcellular location">
    <subcellularLocation>
        <location evidence="1">Cell membrane</location>
        <topology evidence="1">Multi-pass membrane protein</topology>
    </subcellularLocation>
</comment>
<name>A0A249PEE4_9HYPH</name>
<proteinExistence type="predicted"/>
<keyword evidence="5 6" id="KW-0472">Membrane</keyword>
<evidence type="ECO:0000256" key="5">
    <source>
        <dbReference type="ARBA" id="ARBA00023136"/>
    </source>
</evidence>
<feature type="transmembrane region" description="Helical" evidence="6">
    <location>
        <begin position="85"/>
        <end position="104"/>
    </location>
</feature>
<evidence type="ECO:0000256" key="4">
    <source>
        <dbReference type="ARBA" id="ARBA00022989"/>
    </source>
</evidence>
<dbReference type="RefSeq" id="WP_034854966.1">
    <property type="nucleotide sequence ID" value="NZ_AJQT01000051.1"/>
</dbReference>
<dbReference type="Gene3D" id="1.20.1250.20">
    <property type="entry name" value="MFS general substrate transporter like domains"/>
    <property type="match status" value="1"/>
</dbReference>
<feature type="transmembrane region" description="Helical" evidence="6">
    <location>
        <begin position="175"/>
        <end position="193"/>
    </location>
</feature>
<accession>A0A249PEE4</accession>
<dbReference type="InterPro" id="IPR036259">
    <property type="entry name" value="MFS_trans_sf"/>
</dbReference>
<feature type="transmembrane region" description="Helical" evidence="6">
    <location>
        <begin position="153"/>
        <end position="169"/>
    </location>
</feature>
<evidence type="ECO:0000256" key="6">
    <source>
        <dbReference type="SAM" id="Phobius"/>
    </source>
</evidence>
<feature type="signal peptide" evidence="7">
    <location>
        <begin position="1"/>
        <end position="33"/>
    </location>
</feature>
<dbReference type="PROSITE" id="PS50850">
    <property type="entry name" value="MFS"/>
    <property type="match status" value="1"/>
</dbReference>
<gene>
    <name evidence="9" type="ORF">SJ05684_c28710</name>
</gene>
<reference evidence="9 10" key="1">
    <citation type="submission" date="2017-08" db="EMBL/GenBank/DDBJ databases">
        <title>Multipartite genome sequences of Sinorhizobium species nodulating soybeans.</title>
        <authorList>
            <person name="Tian C.F."/>
        </authorList>
    </citation>
    <scope>NUCLEOTIDE SEQUENCE [LARGE SCALE GENOMIC DNA]</scope>
    <source>
        <strain evidence="9 10">CCBAU 05684</strain>
    </source>
</reference>
<dbReference type="Proteomes" id="UP000217211">
    <property type="component" value="Chromosome"/>
</dbReference>
<evidence type="ECO:0000313" key="9">
    <source>
        <dbReference type="EMBL" id="ASY64301.1"/>
    </source>
</evidence>
<dbReference type="KEGG" id="esj:SJ05684_c28710"/>
<dbReference type="AlphaFoldDB" id="A0A249PEE4"/>
<feature type="transmembrane region" description="Helical" evidence="6">
    <location>
        <begin position="57"/>
        <end position="78"/>
    </location>
</feature>
<dbReference type="Pfam" id="PF07690">
    <property type="entry name" value="MFS_1"/>
    <property type="match status" value="1"/>
</dbReference>
<feature type="transmembrane region" description="Helical" evidence="6">
    <location>
        <begin position="256"/>
        <end position="273"/>
    </location>
</feature>
<dbReference type="InterPro" id="IPR050189">
    <property type="entry name" value="MFS_Efflux_Transporters"/>
</dbReference>
<dbReference type="EMBL" id="CP023067">
    <property type="protein sequence ID" value="ASY64301.1"/>
    <property type="molecule type" value="Genomic_DNA"/>
</dbReference>
<keyword evidence="7" id="KW-0732">Signal</keyword>
<keyword evidence="2" id="KW-1003">Cell membrane</keyword>
<dbReference type="GO" id="GO:0005886">
    <property type="term" value="C:plasma membrane"/>
    <property type="evidence" value="ECO:0007669"/>
    <property type="project" value="UniProtKB-SubCell"/>
</dbReference>
<evidence type="ECO:0000256" key="3">
    <source>
        <dbReference type="ARBA" id="ARBA00022692"/>
    </source>
</evidence>
<sequence>MDSFGTAAKKAVWRDARAVALLMAAMLTTMANATISPALPGLQRLFAEDPYAEILTRLLVPAPSLSVALSAPIAGLAADRFGRRRLLLLGVTMFVIAGSAGLFLPDLPTIFISRLVLGLAVGLIMTAQTALIGDYFSGVERSALTGLQISARNFGGLLFITLAGCVALISPRMPFAIYALAILLLPLMWRVIVDASPPSPGQSIGAAARTEGKSWRLFFSGLVLLQALTNLLFFIVPTQLPFFFDSYGHGGGVTTGAALGTLMLAGGVFALLYPRLYRASGYAGVFILGYTAMGVGFALLIVGAVGPLSFAGAASIGAGYAIVSPTFVALLLNLAPARRRGLAGGILTASVFIGQFCSPLLSTPAISAFGYEGLFGGTALILATMALAAVVCAALTRLRSGLRPAASS</sequence>
<dbReference type="OrthoDB" id="9812221at2"/>
<feature type="transmembrane region" description="Helical" evidence="6">
    <location>
        <begin position="214"/>
        <end position="236"/>
    </location>
</feature>
<protein>
    <submittedName>
        <fullName evidence="9">Major facilitator family protein</fullName>
    </submittedName>
</protein>
<feature type="transmembrane region" description="Helical" evidence="6">
    <location>
        <begin position="285"/>
        <end position="305"/>
    </location>
</feature>
<dbReference type="SUPFAM" id="SSF103473">
    <property type="entry name" value="MFS general substrate transporter"/>
    <property type="match status" value="1"/>
</dbReference>
<keyword evidence="4 6" id="KW-1133">Transmembrane helix</keyword>
<evidence type="ECO:0000256" key="1">
    <source>
        <dbReference type="ARBA" id="ARBA00004651"/>
    </source>
</evidence>
<dbReference type="InterPro" id="IPR005829">
    <property type="entry name" value="Sugar_transporter_CS"/>
</dbReference>
<dbReference type="CDD" id="cd17473">
    <property type="entry name" value="MFS_arabinose_efflux_permease_like"/>
    <property type="match status" value="1"/>
</dbReference>
<dbReference type="PANTHER" id="PTHR43124">
    <property type="entry name" value="PURINE EFFLUX PUMP PBUE"/>
    <property type="match status" value="1"/>
</dbReference>
<dbReference type="PROSITE" id="PS00216">
    <property type="entry name" value="SUGAR_TRANSPORT_1"/>
    <property type="match status" value="1"/>
</dbReference>
<organism evidence="9 10">
    <name type="scientific">Sinorhizobium sojae CCBAU 05684</name>
    <dbReference type="NCBI Taxonomy" id="716928"/>
    <lineage>
        <taxon>Bacteria</taxon>
        <taxon>Pseudomonadati</taxon>
        <taxon>Pseudomonadota</taxon>
        <taxon>Alphaproteobacteria</taxon>
        <taxon>Hyphomicrobiales</taxon>
        <taxon>Rhizobiaceae</taxon>
        <taxon>Sinorhizobium/Ensifer group</taxon>
        <taxon>Sinorhizobium</taxon>
    </lineage>
</organism>
<feature type="transmembrane region" description="Helical" evidence="6">
    <location>
        <begin position="311"/>
        <end position="335"/>
    </location>
</feature>
<feature type="transmembrane region" description="Helical" evidence="6">
    <location>
        <begin position="373"/>
        <end position="395"/>
    </location>
</feature>